<dbReference type="EMBL" id="FNDS01000011">
    <property type="protein sequence ID" value="SDI53191.1"/>
    <property type="molecule type" value="Genomic_DNA"/>
</dbReference>
<dbReference type="CDD" id="cd06223">
    <property type="entry name" value="PRTases_typeI"/>
    <property type="match status" value="1"/>
</dbReference>
<keyword evidence="2" id="KW-0328">Glycosyltransferase</keyword>
<reference evidence="3" key="1">
    <citation type="submission" date="2016-10" db="EMBL/GenBank/DDBJ databases">
        <authorList>
            <person name="Varghese N."/>
            <person name="Submissions S."/>
        </authorList>
    </citation>
    <scope>NUCLEOTIDE SEQUENCE [LARGE SCALE GENOMIC DNA]</scope>
    <source>
        <strain evidence="3">CCM 7469</strain>
    </source>
</reference>
<dbReference type="InterPro" id="IPR029057">
    <property type="entry name" value="PRTase-like"/>
</dbReference>
<gene>
    <name evidence="2" type="ORF">SAMN05216272_11169</name>
</gene>
<feature type="domain" description="Phosphoribosyltransferase" evidence="1">
    <location>
        <begin position="25"/>
        <end position="188"/>
    </location>
</feature>
<proteinExistence type="predicted"/>
<dbReference type="Proteomes" id="UP000199636">
    <property type="component" value="Unassembled WGS sequence"/>
</dbReference>
<keyword evidence="2" id="KW-0808">Transferase</keyword>
<dbReference type="Pfam" id="PF00156">
    <property type="entry name" value="Pribosyltran"/>
    <property type="match status" value="1"/>
</dbReference>
<dbReference type="GO" id="GO:0016757">
    <property type="term" value="F:glycosyltransferase activity"/>
    <property type="evidence" value="ECO:0007669"/>
    <property type="project" value="UniProtKB-KW"/>
</dbReference>
<accession>A0A1G8LC03</accession>
<sequence length="234" mass="25771">MTEDEEMARHSLATPMRDRTEAGQYLAQLLSAYRQRSDTIVLALPRGGVPVAFEIATALELPLDLQLVRKLGVPSHPELAMGAIASGGVRVLNRDIVAYEALDERVIERVAEREGAELQRRERAYRGSRPAPELRDRLVILVDDGLATGATMQAAVEAVRRQAPARIVVAVPVGSAEAVADLRQRVDEVICPLIPGMLSSIGRWYLDFSQTSDQQVLDLLERAWRREADAGGER</sequence>
<dbReference type="InterPro" id="IPR000836">
    <property type="entry name" value="PRTase_dom"/>
</dbReference>
<evidence type="ECO:0000313" key="2">
    <source>
        <dbReference type="EMBL" id="SDI53191.1"/>
    </source>
</evidence>
<evidence type="ECO:0000259" key="1">
    <source>
        <dbReference type="Pfam" id="PF00156"/>
    </source>
</evidence>
<dbReference type="AlphaFoldDB" id="A0A1G8LC03"/>
<evidence type="ECO:0000313" key="3">
    <source>
        <dbReference type="Proteomes" id="UP000199636"/>
    </source>
</evidence>
<protein>
    <submittedName>
        <fullName evidence="2">Predicted phosphoribosyltransferase</fullName>
    </submittedName>
</protein>
<organism evidence="2 3">
    <name type="scientific">Pseudomonas panipatensis</name>
    <dbReference type="NCBI Taxonomy" id="428992"/>
    <lineage>
        <taxon>Bacteria</taxon>
        <taxon>Pseudomonadati</taxon>
        <taxon>Pseudomonadota</taxon>
        <taxon>Gammaproteobacteria</taxon>
        <taxon>Pseudomonadales</taxon>
        <taxon>Pseudomonadaceae</taxon>
        <taxon>Pseudomonas</taxon>
    </lineage>
</organism>
<dbReference type="Gene3D" id="3.40.50.2020">
    <property type="match status" value="1"/>
</dbReference>
<name>A0A1G8LC03_9PSED</name>
<dbReference type="SUPFAM" id="SSF53271">
    <property type="entry name" value="PRTase-like"/>
    <property type="match status" value="1"/>
</dbReference>
<keyword evidence="3" id="KW-1185">Reference proteome</keyword>
<dbReference type="Gene3D" id="3.30.1310.20">
    <property type="entry name" value="PRTase-like"/>
    <property type="match status" value="1"/>
</dbReference>
<dbReference type="STRING" id="428992.SAMN05216272_11169"/>